<name>A0ABX3HY03_9BACI</name>
<comment type="caution">
    <text evidence="1">The sequence shown here is derived from an EMBL/GenBank/DDBJ whole genome shotgun (WGS) entry which is preliminary data.</text>
</comment>
<gene>
    <name evidence="1" type="ORF">BTA31_20980</name>
</gene>
<dbReference type="Proteomes" id="UP000187046">
    <property type="component" value="Unassembled WGS sequence"/>
</dbReference>
<sequence length="359" mass="42064">MPDGFTLRHAIRKSSAPELNGLVERYRPDQRINPRENRIELVEDLARRIPEEDIEEIVFNKFGVPKRRYIAHIGIINFNLIDEDELRTNIDDFNISKDFNRELPEYEPQIKQQLELVRYNDQEIVVYFRRIVKKPEYDFEEMNSKVIRYPKSVRILIKRELGIVTIFTGDRDLFNEALTALTLVFDHAVRPLDSNQTGITDALRGSFSARTVKFLDYIYHGLSQVGTVGTIYQIELETIQGSREPQQVTVKGGSDLIDDRSICEYLFWHGRDLVGIKMNLLMTYGENEHRVSVQIGIRNGKTKVGIKKENYSMEKVRHFYERIERNIVDNITQYGLINEELTHNFLETIRARVPREALE</sequence>
<accession>A0ABX3HY03</accession>
<evidence type="ECO:0000313" key="2">
    <source>
        <dbReference type="Proteomes" id="UP000187046"/>
    </source>
</evidence>
<dbReference type="EMBL" id="MRBL01000036">
    <property type="protein sequence ID" value="OMI24876.1"/>
    <property type="molecule type" value="Genomic_DNA"/>
</dbReference>
<protein>
    <submittedName>
        <fullName evidence="1">Uncharacterized protein</fullName>
    </submittedName>
</protein>
<dbReference type="RefSeq" id="WP_076793980.1">
    <property type="nucleotide sequence ID" value="NZ_MRBL01000036.1"/>
</dbReference>
<keyword evidence="2" id="KW-1185">Reference proteome</keyword>
<proteinExistence type="predicted"/>
<evidence type="ECO:0000313" key="1">
    <source>
        <dbReference type="EMBL" id="OMI24876.1"/>
    </source>
</evidence>
<organism evidence="1 2">
    <name type="scientific">Bacillus haynesii</name>
    <dbReference type="NCBI Taxonomy" id="1925021"/>
    <lineage>
        <taxon>Bacteria</taxon>
        <taxon>Bacillati</taxon>
        <taxon>Bacillota</taxon>
        <taxon>Bacilli</taxon>
        <taxon>Bacillales</taxon>
        <taxon>Bacillaceae</taxon>
        <taxon>Bacillus</taxon>
    </lineage>
</organism>
<reference evidence="1 2" key="1">
    <citation type="submission" date="2016-12" db="EMBL/GenBank/DDBJ databases">
        <title>Bacillus phylogenomics.</title>
        <authorList>
            <person name="Dunlap C."/>
        </authorList>
    </citation>
    <scope>NUCLEOTIDE SEQUENCE [LARGE SCALE GENOMIC DNA]</scope>
    <source>
        <strain evidence="1 2">NRRL B-41327</strain>
    </source>
</reference>